<dbReference type="EMBL" id="FOXV01000001">
    <property type="protein sequence ID" value="SFQ05850.1"/>
    <property type="molecule type" value="Genomic_DNA"/>
</dbReference>
<feature type="domain" description="O-methyltransferase dimerisation" evidence="5">
    <location>
        <begin position="10"/>
        <end position="73"/>
    </location>
</feature>
<evidence type="ECO:0000313" key="6">
    <source>
        <dbReference type="EMBL" id="SFQ05850.1"/>
    </source>
</evidence>
<dbReference type="AlphaFoldDB" id="A0A1I5VED5"/>
<dbReference type="InterPro" id="IPR029063">
    <property type="entry name" value="SAM-dependent_MTases_sf"/>
</dbReference>
<dbReference type="InterPro" id="IPR012967">
    <property type="entry name" value="COMT_dimerisation"/>
</dbReference>
<dbReference type="InterPro" id="IPR016461">
    <property type="entry name" value="COMT-like"/>
</dbReference>
<dbReference type="PROSITE" id="PS51683">
    <property type="entry name" value="SAM_OMT_II"/>
    <property type="match status" value="1"/>
</dbReference>
<evidence type="ECO:0000256" key="3">
    <source>
        <dbReference type="ARBA" id="ARBA00022691"/>
    </source>
</evidence>
<dbReference type="GO" id="GO:0032259">
    <property type="term" value="P:methylation"/>
    <property type="evidence" value="ECO:0007669"/>
    <property type="project" value="UniProtKB-KW"/>
</dbReference>
<dbReference type="Proteomes" id="UP000243106">
    <property type="component" value="Unassembled WGS sequence"/>
</dbReference>
<keyword evidence="1 6" id="KW-0489">Methyltransferase</keyword>
<keyword evidence="7" id="KW-1185">Reference proteome</keyword>
<name>A0A1I5VED5_9RHOB</name>
<dbReference type="InterPro" id="IPR036388">
    <property type="entry name" value="WH-like_DNA-bd_sf"/>
</dbReference>
<evidence type="ECO:0000259" key="5">
    <source>
        <dbReference type="Pfam" id="PF08100"/>
    </source>
</evidence>
<dbReference type="CDD" id="cd02440">
    <property type="entry name" value="AdoMet_MTases"/>
    <property type="match status" value="1"/>
</dbReference>
<dbReference type="Gene3D" id="1.10.10.10">
    <property type="entry name" value="Winged helix-like DNA-binding domain superfamily/Winged helix DNA-binding domain"/>
    <property type="match status" value="1"/>
</dbReference>
<feature type="domain" description="O-methyltransferase C-terminal" evidence="4">
    <location>
        <begin position="100"/>
        <end position="305"/>
    </location>
</feature>
<dbReference type="GO" id="GO:0046983">
    <property type="term" value="F:protein dimerization activity"/>
    <property type="evidence" value="ECO:0007669"/>
    <property type="project" value="InterPro"/>
</dbReference>
<protein>
    <submittedName>
        <fullName evidence="6">Demethylspheroidene O-methyltransferase</fullName>
    </submittedName>
</protein>
<dbReference type="PANTHER" id="PTHR43712">
    <property type="entry name" value="PUTATIVE (AFU_ORTHOLOGUE AFUA_4G14580)-RELATED"/>
    <property type="match status" value="1"/>
</dbReference>
<dbReference type="Pfam" id="PF00891">
    <property type="entry name" value="Methyltransf_2"/>
    <property type="match status" value="1"/>
</dbReference>
<dbReference type="PANTHER" id="PTHR43712:SF2">
    <property type="entry name" value="O-METHYLTRANSFERASE CICE"/>
    <property type="match status" value="1"/>
</dbReference>
<evidence type="ECO:0000256" key="1">
    <source>
        <dbReference type="ARBA" id="ARBA00022603"/>
    </source>
</evidence>
<dbReference type="InterPro" id="IPR001077">
    <property type="entry name" value="COMT_C"/>
</dbReference>
<dbReference type="SUPFAM" id="SSF53335">
    <property type="entry name" value="S-adenosyl-L-methionine-dependent methyltransferases"/>
    <property type="match status" value="1"/>
</dbReference>
<evidence type="ECO:0000256" key="2">
    <source>
        <dbReference type="ARBA" id="ARBA00022679"/>
    </source>
</evidence>
<gene>
    <name evidence="6" type="ORF">SAMN05421853_101470</name>
</gene>
<organism evidence="6 7">
    <name type="scientific">Roseivivax halotolerans</name>
    <dbReference type="NCBI Taxonomy" id="93684"/>
    <lineage>
        <taxon>Bacteria</taxon>
        <taxon>Pseudomonadati</taxon>
        <taxon>Pseudomonadota</taxon>
        <taxon>Alphaproteobacteria</taxon>
        <taxon>Rhodobacterales</taxon>
        <taxon>Roseobacteraceae</taxon>
        <taxon>Roseivivax</taxon>
    </lineage>
</organism>
<dbReference type="SUPFAM" id="SSF46785">
    <property type="entry name" value="Winged helix' DNA-binding domain"/>
    <property type="match status" value="1"/>
</dbReference>
<proteinExistence type="predicted"/>
<dbReference type="Gene3D" id="3.40.50.150">
    <property type="entry name" value="Vaccinia Virus protein VP39"/>
    <property type="match status" value="1"/>
</dbReference>
<keyword evidence="2 6" id="KW-0808">Transferase</keyword>
<dbReference type="Pfam" id="PF08100">
    <property type="entry name" value="Dimerisation"/>
    <property type="match status" value="1"/>
</dbReference>
<sequence length="327" mass="35506">MRQEGAALFDLVQGFVASQVLRAVVELEILHHAMEGPLVASELSRRINVPLGRTEILLQAAAALGLLDRKRDTFRITTRGAALTGVPGLEGMIRHHDAFYRDMSDPVALLRGEVDTELARFWPYVFGGAGGDAASARYYSTLMSDSQALVAEDTLATVSLKGQKRLLDIGGGHGAFARAVRERRSKLEIGVFDLPEVIADAPQSDGIEFIAGSFRSDPLPEGFDTMSLVRVLYDHEDATVRDLLAKAFDALPPGGQLLVSEPMSGGQRPDRHGDVYFAFYTMAMQTGRARSAERIITLLTEAGFAGITAHRPIRPYVTAVVTAWKPA</sequence>
<dbReference type="PIRSF" id="PIRSF005739">
    <property type="entry name" value="O-mtase"/>
    <property type="match status" value="1"/>
</dbReference>
<dbReference type="InterPro" id="IPR036390">
    <property type="entry name" value="WH_DNA-bd_sf"/>
</dbReference>
<evidence type="ECO:0000259" key="4">
    <source>
        <dbReference type="Pfam" id="PF00891"/>
    </source>
</evidence>
<reference evidence="7" key="1">
    <citation type="submission" date="2016-10" db="EMBL/GenBank/DDBJ databases">
        <authorList>
            <person name="Varghese N."/>
            <person name="Submissions S."/>
        </authorList>
    </citation>
    <scope>NUCLEOTIDE SEQUENCE [LARGE SCALE GENOMIC DNA]</scope>
    <source>
        <strain evidence="7">JCM 10271</strain>
    </source>
</reference>
<accession>A0A1I5VED5</accession>
<dbReference type="STRING" id="93684.SAMN05421853_101470"/>
<keyword evidence="3" id="KW-0949">S-adenosyl-L-methionine</keyword>
<dbReference type="GO" id="GO:0008171">
    <property type="term" value="F:O-methyltransferase activity"/>
    <property type="evidence" value="ECO:0007669"/>
    <property type="project" value="InterPro"/>
</dbReference>
<evidence type="ECO:0000313" key="7">
    <source>
        <dbReference type="Proteomes" id="UP000243106"/>
    </source>
</evidence>